<feature type="transmembrane region" description="Helical" evidence="2">
    <location>
        <begin position="65"/>
        <end position="85"/>
    </location>
</feature>
<keyword evidence="2" id="KW-0472">Membrane</keyword>
<accession>A0A1X0NT22</accession>
<dbReference type="EMBL" id="NBCO01000020">
    <property type="protein sequence ID" value="ORC87854.1"/>
    <property type="molecule type" value="Genomic_DNA"/>
</dbReference>
<dbReference type="RefSeq" id="XP_028881920.1">
    <property type="nucleotide sequence ID" value="XM_029026948.1"/>
</dbReference>
<dbReference type="VEuPathDB" id="TriTrypDB:TM35_000202630"/>
<evidence type="ECO:0000313" key="3">
    <source>
        <dbReference type="EMBL" id="ORC87854.1"/>
    </source>
</evidence>
<keyword evidence="4" id="KW-1185">Reference proteome</keyword>
<evidence type="ECO:0000256" key="2">
    <source>
        <dbReference type="SAM" id="Phobius"/>
    </source>
</evidence>
<dbReference type="AlphaFoldDB" id="A0A1X0NT22"/>
<evidence type="ECO:0000313" key="4">
    <source>
        <dbReference type="Proteomes" id="UP000192257"/>
    </source>
</evidence>
<keyword evidence="2" id="KW-0812">Transmembrane</keyword>
<reference evidence="3 4" key="1">
    <citation type="submission" date="2017-03" db="EMBL/GenBank/DDBJ databases">
        <title>An alternative strategy for trypanosome survival in the mammalian bloodstream revealed through genome and transcriptome analysis of the ubiquitous bovine parasite Trypanosoma (Megatrypanum) theileri.</title>
        <authorList>
            <person name="Kelly S."/>
            <person name="Ivens A."/>
            <person name="Mott A."/>
            <person name="O'Neill E."/>
            <person name="Emms D."/>
            <person name="Macleod O."/>
            <person name="Voorheis P."/>
            <person name="Matthews J."/>
            <person name="Matthews K."/>
            <person name="Carrington M."/>
        </authorList>
    </citation>
    <scope>NUCLEOTIDE SEQUENCE [LARGE SCALE GENOMIC DNA]</scope>
    <source>
        <strain evidence="3">Edinburgh</strain>
    </source>
</reference>
<feature type="transmembrane region" description="Helical" evidence="2">
    <location>
        <begin position="42"/>
        <end position="59"/>
    </location>
</feature>
<dbReference type="GeneID" id="39986728"/>
<proteinExistence type="predicted"/>
<dbReference type="Proteomes" id="UP000192257">
    <property type="component" value="Unassembled WGS sequence"/>
</dbReference>
<protein>
    <submittedName>
        <fullName evidence="3">Uncharacterized protein</fullName>
    </submittedName>
</protein>
<feature type="region of interest" description="Disordered" evidence="1">
    <location>
        <begin position="86"/>
        <end position="118"/>
    </location>
</feature>
<name>A0A1X0NT22_9TRYP</name>
<gene>
    <name evidence="3" type="ORF">TM35_000202630</name>
</gene>
<keyword evidence="2" id="KW-1133">Transmembrane helix</keyword>
<organism evidence="3 4">
    <name type="scientific">Trypanosoma theileri</name>
    <dbReference type="NCBI Taxonomy" id="67003"/>
    <lineage>
        <taxon>Eukaryota</taxon>
        <taxon>Discoba</taxon>
        <taxon>Euglenozoa</taxon>
        <taxon>Kinetoplastea</taxon>
        <taxon>Metakinetoplastina</taxon>
        <taxon>Trypanosomatida</taxon>
        <taxon>Trypanosomatidae</taxon>
        <taxon>Trypanosoma</taxon>
    </lineage>
</organism>
<comment type="caution">
    <text evidence="3">The sequence shown here is derived from an EMBL/GenBank/DDBJ whole genome shotgun (WGS) entry which is preliminary data.</text>
</comment>
<evidence type="ECO:0000256" key="1">
    <source>
        <dbReference type="SAM" id="MobiDB-lite"/>
    </source>
</evidence>
<feature type="non-terminal residue" evidence="3">
    <location>
        <position position="1"/>
    </location>
</feature>
<sequence>ERGAKCGRSAWEWGAGGVRFGVCGIGKVSGALFVVGAYEVRAPFAFFVCLFSFIPQLPIPKPHAFRIVFVFSPFIFFFCRLLGVLSAGPPSRTPRPTIKSDTAKENGIHSPHSLNNPC</sequence>